<dbReference type="PROSITE" id="PS50082">
    <property type="entry name" value="WD_REPEATS_2"/>
    <property type="match status" value="2"/>
</dbReference>
<evidence type="ECO:0000256" key="3">
    <source>
        <dbReference type="PROSITE-ProRule" id="PRU00221"/>
    </source>
</evidence>
<evidence type="ECO:0000313" key="5">
    <source>
        <dbReference type="EMBL" id="KAG6381338.1"/>
    </source>
</evidence>
<dbReference type="SUPFAM" id="SSF50978">
    <property type="entry name" value="WD40 repeat-like"/>
    <property type="match status" value="1"/>
</dbReference>
<dbReference type="PANTHER" id="PTHR22838:SF0">
    <property type="entry name" value="WD REPEAT-CONTAINING PROTEIN 26"/>
    <property type="match status" value="1"/>
</dbReference>
<keyword evidence="4" id="KW-1133">Transmembrane helix</keyword>
<evidence type="ECO:0000256" key="2">
    <source>
        <dbReference type="ARBA" id="ARBA00022737"/>
    </source>
</evidence>
<organism evidence="5 6">
    <name type="scientific">Boletus reticuloceps</name>
    <dbReference type="NCBI Taxonomy" id="495285"/>
    <lineage>
        <taxon>Eukaryota</taxon>
        <taxon>Fungi</taxon>
        <taxon>Dikarya</taxon>
        <taxon>Basidiomycota</taxon>
        <taxon>Agaricomycotina</taxon>
        <taxon>Agaricomycetes</taxon>
        <taxon>Agaricomycetidae</taxon>
        <taxon>Boletales</taxon>
        <taxon>Boletineae</taxon>
        <taxon>Boletaceae</taxon>
        <taxon>Boletoideae</taxon>
        <taxon>Boletus</taxon>
    </lineage>
</organism>
<evidence type="ECO:0000313" key="6">
    <source>
        <dbReference type="Proteomes" id="UP000683000"/>
    </source>
</evidence>
<dbReference type="PANTHER" id="PTHR22838">
    <property type="entry name" value="WD REPEAT PROTEIN 26-RELATED"/>
    <property type="match status" value="1"/>
</dbReference>
<feature type="repeat" description="WD" evidence="3">
    <location>
        <begin position="12"/>
        <end position="43"/>
    </location>
</feature>
<dbReference type="InterPro" id="IPR001680">
    <property type="entry name" value="WD40_rpt"/>
</dbReference>
<keyword evidence="2" id="KW-0677">Repeat</keyword>
<keyword evidence="4" id="KW-0812">Transmembrane</keyword>
<accession>A0A8I3ADH2</accession>
<evidence type="ECO:0000256" key="4">
    <source>
        <dbReference type="SAM" id="Phobius"/>
    </source>
</evidence>
<protein>
    <submittedName>
        <fullName evidence="5">WD40-repeat-containing domain protein</fullName>
    </submittedName>
</protein>
<keyword evidence="6" id="KW-1185">Reference proteome</keyword>
<dbReference type="Proteomes" id="UP000683000">
    <property type="component" value="Unassembled WGS sequence"/>
</dbReference>
<dbReference type="Pfam" id="PF00400">
    <property type="entry name" value="WD40"/>
    <property type="match status" value="2"/>
</dbReference>
<feature type="repeat" description="WD" evidence="3">
    <location>
        <begin position="62"/>
        <end position="88"/>
    </location>
</feature>
<sequence length="138" mass="15360">MSIADPRCSSHVKFSPNSKFILAATQDSTIRLWNYQNSRCVKTYTGHTNRTYCLSTCFITTNGQYVVSGSEDAKVYVWDLQSREVVQVLEGHRGESLGSFDHGNIPDRVVRCCAGCGRGFFLMCLLLVLLMAVEPDAP</sequence>
<dbReference type="AlphaFoldDB" id="A0A8I3ADH2"/>
<reference evidence="5" key="1">
    <citation type="submission" date="2021-03" db="EMBL/GenBank/DDBJ databases">
        <title>Evolutionary innovations through gain and loss of genes in the ectomycorrhizal Boletales.</title>
        <authorList>
            <person name="Wu G."/>
            <person name="Miyauchi S."/>
            <person name="Morin E."/>
            <person name="Yang Z.-L."/>
            <person name="Xu J."/>
            <person name="Martin F.M."/>
        </authorList>
    </citation>
    <scope>NUCLEOTIDE SEQUENCE</scope>
    <source>
        <strain evidence="5">BR01</strain>
    </source>
</reference>
<dbReference type="InterPro" id="IPR036322">
    <property type="entry name" value="WD40_repeat_dom_sf"/>
</dbReference>
<comment type="caution">
    <text evidence="5">The sequence shown here is derived from an EMBL/GenBank/DDBJ whole genome shotgun (WGS) entry which is preliminary data.</text>
</comment>
<proteinExistence type="predicted"/>
<name>A0A8I3ADH2_9AGAM</name>
<dbReference type="InterPro" id="IPR051350">
    <property type="entry name" value="WD_repeat-ST_regulator"/>
</dbReference>
<feature type="transmembrane region" description="Helical" evidence="4">
    <location>
        <begin position="109"/>
        <end position="133"/>
    </location>
</feature>
<keyword evidence="1 3" id="KW-0853">WD repeat</keyword>
<dbReference type="Gene3D" id="2.130.10.10">
    <property type="entry name" value="YVTN repeat-like/Quinoprotein amine dehydrogenase"/>
    <property type="match status" value="1"/>
</dbReference>
<dbReference type="InterPro" id="IPR019775">
    <property type="entry name" value="WD40_repeat_CS"/>
</dbReference>
<dbReference type="EMBL" id="JAGFBS010000002">
    <property type="protein sequence ID" value="KAG6381338.1"/>
    <property type="molecule type" value="Genomic_DNA"/>
</dbReference>
<keyword evidence="4" id="KW-0472">Membrane</keyword>
<gene>
    <name evidence="5" type="ORF">JVT61DRAFT_5748</name>
</gene>
<evidence type="ECO:0000256" key="1">
    <source>
        <dbReference type="ARBA" id="ARBA00022574"/>
    </source>
</evidence>
<dbReference type="PROSITE" id="PS00678">
    <property type="entry name" value="WD_REPEATS_1"/>
    <property type="match status" value="1"/>
</dbReference>
<dbReference type="SMART" id="SM00320">
    <property type="entry name" value="WD40"/>
    <property type="match status" value="2"/>
</dbReference>
<dbReference type="OrthoDB" id="674604at2759"/>
<dbReference type="InterPro" id="IPR015943">
    <property type="entry name" value="WD40/YVTN_repeat-like_dom_sf"/>
</dbReference>